<protein>
    <recommendedName>
        <fullName evidence="3">PPE domain-containing protein</fullName>
    </recommendedName>
</protein>
<feature type="compositionally biased region" description="Pro residues" evidence="2">
    <location>
        <begin position="270"/>
        <end position="281"/>
    </location>
</feature>
<feature type="compositionally biased region" description="Pro residues" evidence="2">
    <location>
        <begin position="215"/>
        <end position="229"/>
    </location>
</feature>
<feature type="region of interest" description="Disordered" evidence="2">
    <location>
        <begin position="158"/>
        <end position="398"/>
    </location>
</feature>
<feature type="region of interest" description="Disordered" evidence="2">
    <location>
        <begin position="101"/>
        <end position="121"/>
    </location>
</feature>
<dbReference type="Proteomes" id="UP000637578">
    <property type="component" value="Unassembled WGS sequence"/>
</dbReference>
<dbReference type="EMBL" id="BMMK01000061">
    <property type="protein sequence ID" value="GGM83426.1"/>
    <property type="molecule type" value="Genomic_DNA"/>
</dbReference>
<keyword evidence="5" id="KW-1185">Reference proteome</keyword>
<feature type="compositionally biased region" description="Gly residues" evidence="2">
    <location>
        <begin position="303"/>
        <end position="342"/>
    </location>
</feature>
<feature type="compositionally biased region" description="Polar residues" evidence="2">
    <location>
        <begin position="158"/>
        <end position="167"/>
    </location>
</feature>
<evidence type="ECO:0000259" key="3">
    <source>
        <dbReference type="Pfam" id="PF00823"/>
    </source>
</evidence>
<organism evidence="4 5">
    <name type="scientific">Longimycelium tulufanense</name>
    <dbReference type="NCBI Taxonomy" id="907463"/>
    <lineage>
        <taxon>Bacteria</taxon>
        <taxon>Bacillati</taxon>
        <taxon>Actinomycetota</taxon>
        <taxon>Actinomycetes</taxon>
        <taxon>Pseudonocardiales</taxon>
        <taxon>Pseudonocardiaceae</taxon>
        <taxon>Longimycelium</taxon>
    </lineage>
</organism>
<dbReference type="Gene3D" id="1.20.1260.20">
    <property type="entry name" value="PPE superfamily"/>
    <property type="match status" value="1"/>
</dbReference>
<evidence type="ECO:0000256" key="1">
    <source>
        <dbReference type="ARBA" id="ARBA00010652"/>
    </source>
</evidence>
<sequence length="428" mass="44489">MGAIEGTPRPAGWDAATVYRWFHEGKDTGQTIHPASEAWRSLGKEYDEVKQLVEDELRKAQGVWEGQAAEAMTSRVSPLAAWAEELKRVTEGIAGKVSEQGSAFTDTRHKVEPPQHVPDKPFLNDYLPWQTDYDDAVSTNKAVTDRNIQAVASYGTTTKDNISSLPTFTAPPAVETDLRQPDSQPVDPGYREHTVDPTHNVTNQTSVDRRAGDPVSPPPLRPAEPPPPGGQVVQPPAATVDPASVKPVQTVGADPVRSPADLGGSRLPSSPSPNPLYPVGPPGGTGPGPHTSSTVPRPPVRGGLPGQGPDGRPGVFTGGGPGGGFGPRGSAGYGPAGSGYGGQNPLAPGSGTGTGVPGGGPRPGGINLESGSANRGGPGMVGGMGAGAGRKEEDREHRRPHYLVEIEDLYGDHRRVAPPVIGEPPPER</sequence>
<reference evidence="4" key="2">
    <citation type="submission" date="2020-09" db="EMBL/GenBank/DDBJ databases">
        <authorList>
            <person name="Sun Q."/>
            <person name="Zhou Y."/>
        </authorList>
    </citation>
    <scope>NUCLEOTIDE SEQUENCE</scope>
    <source>
        <strain evidence="4">CGMCC 4.5737</strain>
    </source>
</reference>
<evidence type="ECO:0000313" key="4">
    <source>
        <dbReference type="EMBL" id="GGM83426.1"/>
    </source>
</evidence>
<feature type="compositionally biased region" description="Gly residues" evidence="2">
    <location>
        <begin position="374"/>
        <end position="388"/>
    </location>
</feature>
<accession>A0A8J3CIZ7</accession>
<dbReference type="Pfam" id="PF00823">
    <property type="entry name" value="PPE"/>
    <property type="match status" value="1"/>
</dbReference>
<dbReference type="InterPro" id="IPR000030">
    <property type="entry name" value="PPE_dom"/>
</dbReference>
<name>A0A8J3CIZ7_9PSEU</name>
<comment type="caution">
    <text evidence="4">The sequence shown here is derived from an EMBL/GenBank/DDBJ whole genome shotgun (WGS) entry which is preliminary data.</text>
</comment>
<reference evidence="4" key="1">
    <citation type="journal article" date="2014" name="Int. J. Syst. Evol. Microbiol.">
        <title>Complete genome sequence of Corynebacterium casei LMG S-19264T (=DSM 44701T), isolated from a smear-ripened cheese.</title>
        <authorList>
            <consortium name="US DOE Joint Genome Institute (JGI-PGF)"/>
            <person name="Walter F."/>
            <person name="Albersmeier A."/>
            <person name="Kalinowski J."/>
            <person name="Ruckert C."/>
        </authorList>
    </citation>
    <scope>NUCLEOTIDE SEQUENCE</scope>
    <source>
        <strain evidence="4">CGMCC 4.5737</strain>
    </source>
</reference>
<gene>
    <name evidence="4" type="ORF">GCM10012275_62560</name>
</gene>
<dbReference type="AlphaFoldDB" id="A0A8J3CIZ7"/>
<evidence type="ECO:0000256" key="2">
    <source>
        <dbReference type="SAM" id="MobiDB-lite"/>
    </source>
</evidence>
<evidence type="ECO:0000313" key="5">
    <source>
        <dbReference type="Proteomes" id="UP000637578"/>
    </source>
</evidence>
<feature type="compositionally biased region" description="Gly residues" evidence="2">
    <location>
        <begin position="350"/>
        <end position="363"/>
    </location>
</feature>
<proteinExistence type="inferred from homology"/>
<dbReference type="RefSeq" id="WP_189062046.1">
    <property type="nucleotide sequence ID" value="NZ_BMMK01000061.1"/>
</dbReference>
<feature type="domain" description="PPE" evidence="3">
    <location>
        <begin position="33"/>
        <end position="117"/>
    </location>
</feature>
<dbReference type="SUPFAM" id="SSF140459">
    <property type="entry name" value="PE/PPE dimer-like"/>
    <property type="match status" value="1"/>
</dbReference>
<dbReference type="InterPro" id="IPR038332">
    <property type="entry name" value="PPE_sf"/>
</dbReference>
<feature type="compositionally biased region" description="Polar residues" evidence="2">
    <location>
        <begin position="197"/>
        <end position="206"/>
    </location>
</feature>
<feature type="compositionally biased region" description="Basic and acidic residues" evidence="2">
    <location>
        <begin position="106"/>
        <end position="119"/>
    </location>
</feature>
<comment type="similarity">
    <text evidence="1">Belongs to the mycobacterial PPE family.</text>
</comment>